<comment type="caution">
    <text evidence="5">The sequence shown here is derived from an EMBL/GenBank/DDBJ whole genome shotgun (WGS) entry which is preliminary data.</text>
</comment>
<dbReference type="EMBL" id="ADLN01000006">
    <property type="protein sequence ID" value="EHI61207.1"/>
    <property type="molecule type" value="Genomic_DNA"/>
</dbReference>
<comment type="similarity">
    <text evidence="1">Belongs to the LytR/CpsA/Psr (LCP) family.</text>
</comment>
<evidence type="ECO:0000313" key="5">
    <source>
        <dbReference type="EMBL" id="EHI61207.1"/>
    </source>
</evidence>
<evidence type="ECO:0000256" key="3">
    <source>
        <dbReference type="SAM" id="Phobius"/>
    </source>
</evidence>
<dbReference type="NCBIfam" id="TIGR00350">
    <property type="entry name" value="lytR_cpsA_psr"/>
    <property type="match status" value="1"/>
</dbReference>
<dbReference type="InterPro" id="IPR004474">
    <property type="entry name" value="LytR_CpsA_psr"/>
</dbReference>
<accession>G5IBA0</accession>
<dbReference type="HOGENOM" id="CLU_016455_8_0_9"/>
<feature type="compositionally biased region" description="Polar residues" evidence="2">
    <location>
        <begin position="491"/>
        <end position="502"/>
    </location>
</feature>
<evidence type="ECO:0000256" key="1">
    <source>
        <dbReference type="ARBA" id="ARBA00006068"/>
    </source>
</evidence>
<evidence type="ECO:0000259" key="4">
    <source>
        <dbReference type="Pfam" id="PF03816"/>
    </source>
</evidence>
<feature type="region of interest" description="Disordered" evidence="2">
    <location>
        <begin position="397"/>
        <end position="603"/>
    </location>
</feature>
<dbReference type="PANTHER" id="PTHR33392">
    <property type="entry name" value="POLYISOPRENYL-TEICHOIC ACID--PEPTIDOGLYCAN TEICHOIC ACID TRANSFERASE TAGU"/>
    <property type="match status" value="1"/>
</dbReference>
<feature type="domain" description="Cell envelope-related transcriptional attenuator" evidence="4">
    <location>
        <begin position="140"/>
        <end position="297"/>
    </location>
</feature>
<dbReference type="PANTHER" id="PTHR33392:SF6">
    <property type="entry name" value="POLYISOPRENYL-TEICHOIC ACID--PEPTIDOGLYCAN TEICHOIC ACID TRANSFERASE TAGU"/>
    <property type="match status" value="1"/>
</dbReference>
<sequence>MSFDYDDELEHIEVDEGAWEKAFEEEKSGTRASKRMVDEDAERKARANARSMARQQKIARNKRRRRIITAIVAEVLTLVFIFGYAYVYKIYSRPQRLEFKEDNIKNTELSVDDIKKMKGYWMIAIFGVDSRGTNVGKGTNADVNMIACINQDTGDIKLVSVYRDSYLNIDDKGSYNKINQAYAIGGPEQAVKALNKNLDLNITDYITFNWKGVADAINILGGVDVEITKSEFKYINSFITETVKTTGIGSHQLKSSGMNHLDGVQAVAYGRLRLMDTDFARTERQRKIIQLAFEKAKVADYSVLNNILVVVLPQVATSLSFSDLTNVALNITKYKLGETGGFPTAKGDANMGKKGLCVIPQTLESNVVELHKFLFGDEAYTTTDTVKKISAKISSDTGMYSQGKSQTGSQIPKDKDEPETSATRETTTEEETSWEVETDEYGNPVISGPFETDEDGNVIPNFTTGNGESSSGESESESGDNESSSADANRPTGSTMPGQTRPTGPADLPTSPTSATKPKETTTPETTSGGPGHNNEPTAPVPSTSFGPVATEPETTTSASPGGSPGGSSGGNTGGSPGGTPGTTSPVSPGGTPGEVIGNDGPG</sequence>
<proteinExistence type="inferred from homology"/>
<feature type="compositionally biased region" description="Polar residues" evidence="2">
    <location>
        <begin position="397"/>
        <end position="410"/>
    </location>
</feature>
<dbReference type="RefSeq" id="WP_006778808.1">
    <property type="nucleotide sequence ID" value="NZ_CP040506.1"/>
</dbReference>
<dbReference type="AlphaFoldDB" id="G5IBA0"/>
<keyword evidence="3" id="KW-0472">Membrane</keyword>
<protein>
    <recommendedName>
        <fullName evidence="4">Cell envelope-related transcriptional attenuator domain-containing protein</fullName>
    </recommendedName>
</protein>
<feature type="compositionally biased region" description="Polar residues" evidence="2">
    <location>
        <begin position="535"/>
        <end position="546"/>
    </location>
</feature>
<keyword evidence="3" id="KW-1133">Transmembrane helix</keyword>
<evidence type="ECO:0000256" key="2">
    <source>
        <dbReference type="SAM" id="MobiDB-lite"/>
    </source>
</evidence>
<dbReference type="PATRIC" id="fig|742737.3.peg.817"/>
<evidence type="ECO:0000313" key="6">
    <source>
        <dbReference type="Proteomes" id="UP000005384"/>
    </source>
</evidence>
<feature type="compositionally biased region" description="Gly residues" evidence="2">
    <location>
        <begin position="563"/>
        <end position="581"/>
    </location>
</feature>
<dbReference type="Gene3D" id="3.40.630.190">
    <property type="entry name" value="LCP protein"/>
    <property type="match status" value="1"/>
</dbReference>
<dbReference type="InterPro" id="IPR050922">
    <property type="entry name" value="LytR/CpsA/Psr_CW_biosynth"/>
</dbReference>
<feature type="compositionally biased region" description="Acidic residues" evidence="2">
    <location>
        <begin position="428"/>
        <end position="440"/>
    </location>
</feature>
<dbReference type="Proteomes" id="UP000005384">
    <property type="component" value="Unassembled WGS sequence"/>
</dbReference>
<keyword evidence="3" id="KW-0812">Transmembrane</keyword>
<gene>
    <name evidence="5" type="ORF">HMPREF9473_00822</name>
</gene>
<organism evidence="5 6">
    <name type="scientific">Hungatella hathewayi WAL-18680</name>
    <dbReference type="NCBI Taxonomy" id="742737"/>
    <lineage>
        <taxon>Bacteria</taxon>
        <taxon>Bacillati</taxon>
        <taxon>Bacillota</taxon>
        <taxon>Clostridia</taxon>
        <taxon>Lachnospirales</taxon>
        <taxon>Lachnospiraceae</taxon>
        <taxon>Hungatella</taxon>
    </lineage>
</organism>
<feature type="transmembrane region" description="Helical" evidence="3">
    <location>
        <begin position="67"/>
        <end position="87"/>
    </location>
</feature>
<feature type="compositionally biased region" description="Low complexity" evidence="2">
    <location>
        <begin position="553"/>
        <end position="562"/>
    </location>
</feature>
<reference evidence="5 6" key="1">
    <citation type="submission" date="2011-08" db="EMBL/GenBank/DDBJ databases">
        <title>The Genome Sequence of Clostridium hathewayi WAL-18680.</title>
        <authorList>
            <consortium name="The Broad Institute Genome Sequencing Platform"/>
            <person name="Earl A."/>
            <person name="Ward D."/>
            <person name="Feldgarden M."/>
            <person name="Gevers D."/>
            <person name="Finegold S.M."/>
            <person name="Summanen P.H."/>
            <person name="Molitoris D.R."/>
            <person name="Song M."/>
            <person name="Daigneault M."/>
            <person name="Allen-Vercoe E."/>
            <person name="Young S.K."/>
            <person name="Zeng Q."/>
            <person name="Gargeya S."/>
            <person name="Fitzgerald M."/>
            <person name="Haas B."/>
            <person name="Abouelleil A."/>
            <person name="Alvarado L."/>
            <person name="Arachchi H.M."/>
            <person name="Berlin A."/>
            <person name="Brown A."/>
            <person name="Chapman S.B."/>
            <person name="Chen Z."/>
            <person name="Dunbar C."/>
            <person name="Freedman E."/>
            <person name="Gearin G."/>
            <person name="Gellesch M."/>
            <person name="Goldberg J."/>
            <person name="Griggs A."/>
            <person name="Gujja S."/>
            <person name="Heiman D."/>
            <person name="Howarth C."/>
            <person name="Larson L."/>
            <person name="Lui A."/>
            <person name="MacDonald P.J.P."/>
            <person name="Montmayeur A."/>
            <person name="Murphy C."/>
            <person name="Neiman D."/>
            <person name="Pearson M."/>
            <person name="Priest M."/>
            <person name="Roberts A."/>
            <person name="Saif S."/>
            <person name="Shea T."/>
            <person name="Shenoy N."/>
            <person name="Sisk P."/>
            <person name="Stolte C."/>
            <person name="Sykes S."/>
            <person name="Wortman J."/>
            <person name="Nusbaum C."/>
            <person name="Birren B."/>
        </authorList>
    </citation>
    <scope>NUCLEOTIDE SEQUENCE [LARGE SCALE GENOMIC DNA]</scope>
    <source>
        <strain evidence="5 6">WAL-18680</strain>
    </source>
</reference>
<keyword evidence="6" id="KW-1185">Reference proteome</keyword>
<dbReference type="Pfam" id="PF03816">
    <property type="entry name" value="LytR_cpsA_psr"/>
    <property type="match status" value="1"/>
</dbReference>
<name>G5IBA0_9FIRM</name>